<organism evidence="5 6">
    <name type="scientific">Butyricimonas faecalis</name>
    <dbReference type="NCBI Taxonomy" id="2093856"/>
    <lineage>
        <taxon>Bacteria</taxon>
        <taxon>Pseudomonadati</taxon>
        <taxon>Bacteroidota</taxon>
        <taxon>Bacteroidia</taxon>
        <taxon>Bacteroidales</taxon>
        <taxon>Odoribacteraceae</taxon>
        <taxon>Butyricimonas</taxon>
    </lineage>
</organism>
<dbReference type="KEGG" id="buy:D8S85_07505"/>
<dbReference type="RefSeq" id="WP_106480169.1">
    <property type="nucleotide sequence ID" value="NZ_CP032819.1"/>
</dbReference>
<dbReference type="Gene3D" id="3.90.550.10">
    <property type="entry name" value="Spore Coat Polysaccharide Biosynthesis Protein SpsA, Chain A"/>
    <property type="match status" value="1"/>
</dbReference>
<evidence type="ECO:0000313" key="5">
    <source>
        <dbReference type="EMBL" id="AZS29424.1"/>
    </source>
</evidence>
<dbReference type="Proteomes" id="UP000270673">
    <property type="component" value="Chromosome"/>
</dbReference>
<keyword evidence="4" id="KW-1133">Transmembrane helix</keyword>
<keyword evidence="4" id="KW-0812">Transmembrane</keyword>
<proteinExistence type="inferred from homology"/>
<keyword evidence="4" id="KW-0472">Membrane</keyword>
<comment type="similarity">
    <text evidence="1">Belongs to the glycosyltransferase 2 family.</text>
</comment>
<accession>A0A3Q9IN48</accession>
<feature type="transmembrane region" description="Helical" evidence="4">
    <location>
        <begin position="6"/>
        <end position="27"/>
    </location>
</feature>
<dbReference type="GO" id="GO:0016757">
    <property type="term" value="F:glycosyltransferase activity"/>
    <property type="evidence" value="ECO:0007669"/>
    <property type="project" value="UniProtKB-KW"/>
</dbReference>
<protein>
    <submittedName>
        <fullName evidence="5">Glycosyltransferase</fullName>
    </submittedName>
</protein>
<keyword evidence="3 5" id="KW-0808">Transferase</keyword>
<sequence>MNIQEALYLFEYVCWILASVAVAYPLIYSLASLGTRKSYYPTAHKQHKFVVLFPAYKEDRVIIPVVESFLQQHYPQELYNVVVISDHMQDSTNKRLAQLPITLLRANYENSSKAKALNFAMDHFGRDEFDAVVILDADNVVDSNFLTEINKVFDAGVQAIQAHRTAKNRNTDIAVLDGLSEEVNNSIFRRGHVRLGISSALIGSGMIFNYPWFHDNVKHLVTTGEDKELEVLLLKQRIFIEFLDEVYVYDEKTQGEKGFYNQRRRWLATQFAQWGRVFRDLPRAILSGNIDYSDKLIQWMLPPRLILFGGIIVMGCIMQIIDWPLALKWWALFLIMGVTLCLAIPNKLVDDQFKKSINKLPLLFVMMVVNLFRMKGMNKKFVNTKKNGSSTL</sequence>
<dbReference type="AlphaFoldDB" id="A0A3Q9IN48"/>
<evidence type="ECO:0000256" key="2">
    <source>
        <dbReference type="ARBA" id="ARBA00022676"/>
    </source>
</evidence>
<keyword evidence="6" id="KW-1185">Reference proteome</keyword>
<dbReference type="EMBL" id="CP032819">
    <property type="protein sequence ID" value="AZS29424.1"/>
    <property type="molecule type" value="Genomic_DNA"/>
</dbReference>
<feature type="transmembrane region" description="Helical" evidence="4">
    <location>
        <begin position="357"/>
        <end position="374"/>
    </location>
</feature>
<evidence type="ECO:0000313" key="6">
    <source>
        <dbReference type="Proteomes" id="UP000270673"/>
    </source>
</evidence>
<keyword evidence="2" id="KW-0328">Glycosyltransferase</keyword>
<feature type="transmembrane region" description="Helical" evidence="4">
    <location>
        <begin position="327"/>
        <end position="345"/>
    </location>
</feature>
<dbReference type="OrthoDB" id="1523666at2"/>
<evidence type="ECO:0000256" key="1">
    <source>
        <dbReference type="ARBA" id="ARBA00006739"/>
    </source>
</evidence>
<evidence type="ECO:0000256" key="3">
    <source>
        <dbReference type="ARBA" id="ARBA00022679"/>
    </source>
</evidence>
<reference evidence="5 6" key="1">
    <citation type="submission" date="2018-10" db="EMBL/GenBank/DDBJ databases">
        <title>Butyricimonas faecalis sp. nov., isolated from human faeces and emended description of the genus Butyricimonas.</title>
        <authorList>
            <person name="Le Roy T."/>
            <person name="Van der Smissen P."/>
            <person name="Paquot A."/>
            <person name="Delzenne N."/>
            <person name="Muccioli G."/>
            <person name="Collet J.-F."/>
            <person name="Cani P.D."/>
        </authorList>
    </citation>
    <scope>NUCLEOTIDE SEQUENCE [LARGE SCALE GENOMIC DNA]</scope>
    <source>
        <strain evidence="5 6">H184</strain>
    </source>
</reference>
<dbReference type="SUPFAM" id="SSF53448">
    <property type="entry name" value="Nucleotide-diphospho-sugar transferases"/>
    <property type="match status" value="1"/>
</dbReference>
<gene>
    <name evidence="5" type="ORF">D8S85_07505</name>
</gene>
<name>A0A3Q9IN48_9BACT</name>
<dbReference type="PANTHER" id="PTHR43630:SF1">
    <property type="entry name" value="POLY-BETA-1,6-N-ACETYL-D-GLUCOSAMINE SYNTHASE"/>
    <property type="match status" value="1"/>
</dbReference>
<dbReference type="Pfam" id="PF13641">
    <property type="entry name" value="Glyco_tranf_2_3"/>
    <property type="match status" value="1"/>
</dbReference>
<dbReference type="InterPro" id="IPR029044">
    <property type="entry name" value="Nucleotide-diphossugar_trans"/>
</dbReference>
<evidence type="ECO:0000256" key="4">
    <source>
        <dbReference type="SAM" id="Phobius"/>
    </source>
</evidence>
<dbReference type="PANTHER" id="PTHR43630">
    <property type="entry name" value="POLY-BETA-1,6-N-ACETYL-D-GLUCOSAMINE SYNTHASE"/>
    <property type="match status" value="1"/>
</dbReference>
<feature type="transmembrane region" description="Helical" evidence="4">
    <location>
        <begin position="305"/>
        <end position="321"/>
    </location>
</feature>